<dbReference type="EMBL" id="JAFBCL010000001">
    <property type="protein sequence ID" value="MBM7812874.1"/>
    <property type="molecule type" value="Genomic_DNA"/>
</dbReference>
<dbReference type="AlphaFoldDB" id="A0A8T8HTN4"/>
<dbReference type="Proteomes" id="UP001195724">
    <property type="component" value="Unassembled WGS sequence"/>
</dbReference>
<dbReference type="Proteomes" id="UP000671828">
    <property type="component" value="Chromosome"/>
</dbReference>
<gene>
    <name evidence="2" type="ORF">J7S33_19340</name>
    <name evidence="1" type="ORF">JOE68_003739</name>
</gene>
<evidence type="ECO:0000313" key="3">
    <source>
        <dbReference type="Proteomes" id="UP000671828"/>
    </source>
</evidence>
<evidence type="ECO:0000313" key="1">
    <source>
        <dbReference type="EMBL" id="MBM7812874.1"/>
    </source>
</evidence>
<keyword evidence="4" id="KW-1185">Reference proteome</keyword>
<proteinExistence type="predicted"/>
<reference evidence="1 4" key="1">
    <citation type="submission" date="2021-01" db="EMBL/GenBank/DDBJ databases">
        <title>Sequencing the genomes of 1000 actinobacteria strains.</title>
        <authorList>
            <person name="Klenk H.-P."/>
        </authorList>
    </citation>
    <scope>NUCLEOTIDE SEQUENCE [LARGE SCALE GENOMIC DNA]</scope>
    <source>
        <strain evidence="1 4">DSM 44581</strain>
    </source>
</reference>
<dbReference type="RefSeq" id="WP_204843584.1">
    <property type="nucleotide sequence ID" value="NZ_JAFBCL010000001.1"/>
</dbReference>
<sequence>MEQSWQITGTYADWRLTVDVLPPEGEFSGAPLPAPDFASLAEHFRVVVEMTEAHRELDRITARNGCA</sequence>
<evidence type="ECO:0000313" key="2">
    <source>
        <dbReference type="EMBL" id="QTR01530.1"/>
    </source>
</evidence>
<name>A0A8T8HTN4_9PSEU</name>
<reference evidence="2" key="2">
    <citation type="submission" date="2021-04" db="EMBL/GenBank/DDBJ databases">
        <title>Saccharothrix algeriensis WGS.</title>
        <authorList>
            <person name="Stuskova K."/>
            <person name="Hakalova E."/>
            <person name="Tebbal A.B."/>
            <person name="Eichmeier A."/>
        </authorList>
    </citation>
    <scope>NUCLEOTIDE SEQUENCE</scope>
    <source>
        <strain evidence="2">NRRL B-24137</strain>
    </source>
</reference>
<organism evidence="2 3">
    <name type="scientific">Saccharothrix algeriensis</name>
    <dbReference type="NCBI Taxonomy" id="173560"/>
    <lineage>
        <taxon>Bacteria</taxon>
        <taxon>Bacillati</taxon>
        <taxon>Actinomycetota</taxon>
        <taxon>Actinomycetes</taxon>
        <taxon>Pseudonocardiales</taxon>
        <taxon>Pseudonocardiaceae</taxon>
        <taxon>Saccharothrix</taxon>
    </lineage>
</organism>
<protein>
    <submittedName>
        <fullName evidence="2">Uncharacterized protein</fullName>
    </submittedName>
</protein>
<dbReference type="EMBL" id="CP072788">
    <property type="protein sequence ID" value="QTR01530.1"/>
    <property type="molecule type" value="Genomic_DNA"/>
</dbReference>
<evidence type="ECO:0000313" key="4">
    <source>
        <dbReference type="Proteomes" id="UP001195724"/>
    </source>
</evidence>
<accession>A0A8T8HTN4</accession>